<evidence type="ECO:0000313" key="5">
    <source>
        <dbReference type="EMBL" id="KAG2423741.1"/>
    </source>
</evidence>
<keyword evidence="1" id="KW-0945">Host-virus interaction</keyword>
<protein>
    <recommendedName>
        <fullName evidence="4">Peptidase M11 gametolysin domain-containing protein</fullName>
    </recommendedName>
</protein>
<dbReference type="InterPro" id="IPR008752">
    <property type="entry name" value="Peptidase_M11"/>
</dbReference>
<feature type="chain" id="PRO_5032740998" description="Peptidase M11 gametolysin domain-containing protein" evidence="3">
    <location>
        <begin position="24"/>
        <end position="635"/>
    </location>
</feature>
<evidence type="ECO:0000256" key="3">
    <source>
        <dbReference type="SAM" id="SignalP"/>
    </source>
</evidence>
<gene>
    <name evidence="5" type="ORF">HXX76_015130</name>
</gene>
<comment type="caution">
    <text evidence="5">The sequence shown here is derived from an EMBL/GenBank/DDBJ whole genome shotgun (WGS) entry which is preliminary data.</text>
</comment>
<feature type="region of interest" description="Disordered" evidence="2">
    <location>
        <begin position="472"/>
        <end position="635"/>
    </location>
</feature>
<dbReference type="Proteomes" id="UP000650467">
    <property type="component" value="Unassembled WGS sequence"/>
</dbReference>
<keyword evidence="3" id="KW-0732">Signal</keyword>
<organism evidence="5 6">
    <name type="scientific">Chlamydomonas incerta</name>
    <dbReference type="NCBI Taxonomy" id="51695"/>
    <lineage>
        <taxon>Eukaryota</taxon>
        <taxon>Viridiplantae</taxon>
        <taxon>Chlorophyta</taxon>
        <taxon>core chlorophytes</taxon>
        <taxon>Chlorophyceae</taxon>
        <taxon>CS clade</taxon>
        <taxon>Chlamydomonadales</taxon>
        <taxon>Chlamydomonadaceae</taxon>
        <taxon>Chlamydomonas</taxon>
    </lineage>
</organism>
<feature type="compositionally biased region" description="Pro residues" evidence="2">
    <location>
        <begin position="474"/>
        <end position="541"/>
    </location>
</feature>
<dbReference type="AlphaFoldDB" id="A0A835SPP4"/>
<feature type="signal peptide" evidence="3">
    <location>
        <begin position="1"/>
        <end position="23"/>
    </location>
</feature>
<dbReference type="EMBL" id="JAEHOC010000075">
    <property type="protein sequence ID" value="KAG2423741.1"/>
    <property type="molecule type" value="Genomic_DNA"/>
</dbReference>
<feature type="compositionally biased region" description="Pro residues" evidence="2">
    <location>
        <begin position="572"/>
        <end position="581"/>
    </location>
</feature>
<reference evidence="5" key="1">
    <citation type="journal article" date="2020" name="bioRxiv">
        <title>Comparative genomics of Chlamydomonas.</title>
        <authorList>
            <person name="Craig R.J."/>
            <person name="Hasan A.R."/>
            <person name="Ness R.W."/>
            <person name="Keightley P.D."/>
        </authorList>
    </citation>
    <scope>NUCLEOTIDE SEQUENCE</scope>
    <source>
        <strain evidence="5">SAG 7.73</strain>
    </source>
</reference>
<evidence type="ECO:0000259" key="4">
    <source>
        <dbReference type="Pfam" id="PF05548"/>
    </source>
</evidence>
<accession>A0A835SPP4</accession>
<feature type="compositionally biased region" description="Basic residues" evidence="2">
    <location>
        <begin position="604"/>
        <end position="635"/>
    </location>
</feature>
<proteinExistence type="predicted"/>
<dbReference type="Pfam" id="PF05548">
    <property type="entry name" value="Peptidase_M11"/>
    <property type="match status" value="1"/>
</dbReference>
<evidence type="ECO:0000256" key="2">
    <source>
        <dbReference type="SAM" id="MobiDB-lite"/>
    </source>
</evidence>
<keyword evidence="6" id="KW-1185">Reference proteome</keyword>
<dbReference type="OrthoDB" id="556090at2759"/>
<dbReference type="PANTHER" id="PTHR13037:SF24">
    <property type="entry name" value="POLYCOMB PROTEIN PCL-RELATED"/>
    <property type="match status" value="1"/>
</dbReference>
<dbReference type="PRINTS" id="PR01217">
    <property type="entry name" value="PRICHEXTENSN"/>
</dbReference>
<evidence type="ECO:0000256" key="1">
    <source>
        <dbReference type="ARBA" id="ARBA00022581"/>
    </source>
</evidence>
<name>A0A835SPP4_CHLIN</name>
<sequence>MQISGISVLVTALLALSARGALASQETKEQKQGQLVYVNGHDGEEDYLLLDNDAKKMHKLGKDKKPKKDKDGKDIAIGDYLVLACTADPTTGQCTYISDQDVTKLGSPPVPQAVGVAQRVLVMLVDNPDPKCGNATAETTVDALKTRYLGAALDGTGGIAARMENCSYGELIIDKGPFTVIKVTPACTWSVGISTCDYQGIYNAAMAKATTDLAASGIDIQSYTHYHIIINQKACLWSALGTFAGNVVWAKASAINSWSIAIHEMLHNYMLWHAYKDYLEYSDKSSLMGSGFACPCAPELALLQWATPAAGGDLDGASIPLSSAAAPATSGPVQLAATWARGAGAYVRVKPKWMANYGVVGTGPTAGRNLYFEVRQDRQADASIALDLIDALVVHSVVAYLDNDYAAYRKENRTINFITAIPPDTRAVLTAFNLVVYTGTYTGDALEILPVAFCRYASADAECPPLSAAFISRPPSPPASPSRPPSPPPPPVSPPPPPPPPTPPSPAPPPSPSPPSPKPPTPPPSPAPPSPRPPNPSPPPSVKKSPTAKPGERNPPLPPMPPSEPEEGETAAPPPSPPPSPEWACEEGDETCHVTAPPPPASGTKHHHHPPPTHKAPPPRHHKNPPPRHNRRLAL</sequence>
<evidence type="ECO:0000313" key="6">
    <source>
        <dbReference type="Proteomes" id="UP000650467"/>
    </source>
</evidence>
<feature type="compositionally biased region" description="Pro residues" evidence="2">
    <location>
        <begin position="553"/>
        <end position="563"/>
    </location>
</feature>
<feature type="domain" description="Peptidase M11 gametolysin" evidence="4">
    <location>
        <begin position="119"/>
        <end position="431"/>
    </location>
</feature>
<dbReference type="PANTHER" id="PTHR13037">
    <property type="entry name" value="FORMIN"/>
    <property type="match status" value="1"/>
</dbReference>